<evidence type="ECO:0000256" key="3">
    <source>
        <dbReference type="ARBA" id="ARBA00023027"/>
    </source>
</evidence>
<reference evidence="6 7" key="1">
    <citation type="submission" date="2013-08" db="EMBL/GenBank/DDBJ databases">
        <title>The genome sequence of Skermanella stibiiresistens.</title>
        <authorList>
            <person name="Zhu W."/>
            <person name="Wang G."/>
        </authorList>
    </citation>
    <scope>NUCLEOTIDE SEQUENCE [LARGE SCALE GENOMIC DNA]</scope>
    <source>
        <strain evidence="6 7">SB22</strain>
    </source>
</reference>
<dbReference type="CDD" id="cd08177">
    <property type="entry name" value="MAR"/>
    <property type="match status" value="1"/>
</dbReference>
<dbReference type="Gene3D" id="3.40.50.1970">
    <property type="match status" value="1"/>
</dbReference>
<dbReference type="PANTHER" id="PTHR11496:SF102">
    <property type="entry name" value="ALCOHOL DEHYDROGENASE 4"/>
    <property type="match status" value="1"/>
</dbReference>
<dbReference type="InterPro" id="IPR001670">
    <property type="entry name" value="ADH_Fe/GldA"/>
</dbReference>
<gene>
    <name evidence="6" type="ORF">N825_33905</name>
</gene>
<feature type="domain" description="Fe-containing alcohol dehydrogenase-like C-terminal" evidence="5">
    <location>
        <begin position="171"/>
        <end position="352"/>
    </location>
</feature>
<dbReference type="AlphaFoldDB" id="W9H4E2"/>
<dbReference type="GO" id="GO:0018506">
    <property type="term" value="F:maleylacetate reductase activity"/>
    <property type="evidence" value="ECO:0007669"/>
    <property type="project" value="InterPro"/>
</dbReference>
<protein>
    <submittedName>
        <fullName evidence="6">Uncharacterized protein</fullName>
    </submittedName>
</protein>
<evidence type="ECO:0000313" key="6">
    <source>
        <dbReference type="EMBL" id="EWY40929.1"/>
    </source>
</evidence>
<evidence type="ECO:0000256" key="2">
    <source>
        <dbReference type="ARBA" id="ARBA00023002"/>
    </source>
</evidence>
<dbReference type="GO" id="GO:0004022">
    <property type="term" value="F:alcohol dehydrogenase (NAD+) activity"/>
    <property type="evidence" value="ECO:0007669"/>
    <property type="project" value="TreeGrafter"/>
</dbReference>
<dbReference type="SUPFAM" id="SSF56796">
    <property type="entry name" value="Dehydroquinate synthase-like"/>
    <property type="match status" value="1"/>
</dbReference>
<evidence type="ECO:0000256" key="1">
    <source>
        <dbReference type="ARBA" id="ARBA00007358"/>
    </source>
</evidence>
<keyword evidence="3" id="KW-0520">NAD</keyword>
<dbReference type="Pfam" id="PF25137">
    <property type="entry name" value="ADH_Fe_C"/>
    <property type="match status" value="1"/>
</dbReference>
<comment type="similarity">
    <text evidence="1">Belongs to the iron-containing alcohol dehydrogenase family.</text>
</comment>
<dbReference type="OrthoDB" id="3812122at2"/>
<proteinExistence type="inferred from homology"/>
<evidence type="ECO:0000259" key="5">
    <source>
        <dbReference type="Pfam" id="PF25137"/>
    </source>
</evidence>
<accession>W9H4E2</accession>
<comment type="caution">
    <text evidence="6">The sequence shown here is derived from an EMBL/GenBank/DDBJ whole genome shotgun (WGS) entry which is preliminary data.</text>
</comment>
<name>W9H4E2_9PROT</name>
<dbReference type="Proteomes" id="UP000019486">
    <property type="component" value="Unassembled WGS sequence"/>
</dbReference>
<keyword evidence="2" id="KW-0560">Oxidoreductase</keyword>
<dbReference type="EMBL" id="AVFL01000006">
    <property type="protein sequence ID" value="EWY40929.1"/>
    <property type="molecule type" value="Genomic_DNA"/>
</dbReference>
<keyword evidence="7" id="KW-1185">Reference proteome</keyword>
<organism evidence="6 7">
    <name type="scientific">Skermanella stibiiresistens SB22</name>
    <dbReference type="NCBI Taxonomy" id="1385369"/>
    <lineage>
        <taxon>Bacteria</taxon>
        <taxon>Pseudomonadati</taxon>
        <taxon>Pseudomonadota</taxon>
        <taxon>Alphaproteobacteria</taxon>
        <taxon>Rhodospirillales</taxon>
        <taxon>Azospirillaceae</taxon>
        <taxon>Skermanella</taxon>
    </lineage>
</organism>
<dbReference type="GO" id="GO:0046872">
    <property type="term" value="F:metal ion binding"/>
    <property type="evidence" value="ECO:0007669"/>
    <property type="project" value="InterPro"/>
</dbReference>
<feature type="domain" description="Alcohol dehydrogenase iron-type/glycerol dehydrogenase GldA" evidence="4">
    <location>
        <begin position="16"/>
        <end position="159"/>
    </location>
</feature>
<dbReference type="InterPro" id="IPR039697">
    <property type="entry name" value="Alcohol_dehydrogenase_Fe"/>
</dbReference>
<sequence length="361" mass="37182">MMREFSTPGDIYNALPPRVVFGVGASDRVGEEVDRLGAKRALVLSTPGRSGMAERVVERLGGRCVGLMPEAISQVPIELLHRTRAKARGMDVDCLVSVGGGASIGLGKGIALDLDVPVITVPTTYSGSEMTGFCGITIEGVKRMHQSLRMLASTVIYDPALSVSLPVAVSAASALNALAHCVDVIYVPTASPVIIQAAGEGARAILDALPRVARQPDDLEARADLLYGAYLAGAALTGGFALQHGLAHVLGGTYGVPHGLSHSLVLPHVTAYNARFAPAGMAKLAASMGVTDVAGAIFDMTKAVGLPIRLTEVGFDGGAIDEAARITVETDNGLNPGPVTVEAVRGILEAALAGRRPEPVA</sequence>
<evidence type="ECO:0000259" key="4">
    <source>
        <dbReference type="Pfam" id="PF00465"/>
    </source>
</evidence>
<dbReference type="STRING" id="1385369.N825_33905"/>
<dbReference type="PANTHER" id="PTHR11496">
    <property type="entry name" value="ALCOHOL DEHYDROGENASE"/>
    <property type="match status" value="1"/>
</dbReference>
<dbReference type="InterPro" id="IPR034786">
    <property type="entry name" value="MAR"/>
</dbReference>
<dbReference type="InterPro" id="IPR056798">
    <property type="entry name" value="ADH_Fe_C"/>
</dbReference>
<dbReference type="Pfam" id="PF00465">
    <property type="entry name" value="Fe-ADH"/>
    <property type="match status" value="1"/>
</dbReference>
<evidence type="ECO:0000313" key="7">
    <source>
        <dbReference type="Proteomes" id="UP000019486"/>
    </source>
</evidence>
<dbReference type="Gene3D" id="1.20.1090.10">
    <property type="entry name" value="Dehydroquinate synthase-like - alpha domain"/>
    <property type="match status" value="1"/>
</dbReference>